<proteinExistence type="predicted"/>
<dbReference type="OrthoDB" id="5379371at2"/>
<evidence type="ECO:0000313" key="2">
    <source>
        <dbReference type="Proteomes" id="UP000008204"/>
    </source>
</evidence>
<keyword evidence="2" id="KW-1185">Reference proteome</keyword>
<sequence length="313" mass="36441">MSLPSCSLWIFVARTDVPFILYTIPHLVKMNNFPFEEKVLAIDTAPLTGDKVSRLGIGTMEELRNCTQKLLKSGVVDRVVDINYETSYRHRLSQKHFGSPLRSTHNYKGYPILGSIFTIEECKSEYMLHFDSDMLLHQDIDYNWIAEGIKLMQKYPKMMSIRPLTGPPAKEGKIYQFSSYEEDPDGFYRFKFFGSRVYLINCQQFASLTPFPIIWCSYRQKFIDQFPLGLKILLNNLTGKGKLESWEVMVSKKLEESDYFRAVLTQSKAWTLHPKDRSPEFIQALPDIIKRIEAGDYPIEQAGHYDLIPELWY</sequence>
<accession>B7K317</accession>
<dbReference type="KEGG" id="cyp:PCC8801_3768"/>
<dbReference type="HOGENOM" id="CLU_885010_0_0_3"/>
<dbReference type="RefSeq" id="WP_012596976.1">
    <property type="nucleotide sequence ID" value="NC_011726.1"/>
</dbReference>
<name>B7K317_RIPO1</name>
<dbReference type="STRING" id="41431.PCC8801_3768"/>
<evidence type="ECO:0000313" key="1">
    <source>
        <dbReference type="EMBL" id="ACK67718.1"/>
    </source>
</evidence>
<dbReference type="eggNOG" id="COG1216">
    <property type="taxonomic scope" value="Bacteria"/>
</dbReference>
<dbReference type="EMBL" id="CP001287">
    <property type="protein sequence ID" value="ACK67718.1"/>
    <property type="molecule type" value="Genomic_DNA"/>
</dbReference>
<evidence type="ECO:0008006" key="3">
    <source>
        <dbReference type="Google" id="ProtNLM"/>
    </source>
</evidence>
<protein>
    <recommendedName>
        <fullName evidence="3">Glycosyl transferase family 2</fullName>
    </recommendedName>
</protein>
<organism evidence="1 2">
    <name type="scientific">Rippkaea orientalis (strain PCC 8801 / RF-1)</name>
    <name type="common">Cyanothece sp. (strain PCC 8801)</name>
    <dbReference type="NCBI Taxonomy" id="41431"/>
    <lineage>
        <taxon>Bacteria</taxon>
        <taxon>Bacillati</taxon>
        <taxon>Cyanobacteriota</taxon>
        <taxon>Cyanophyceae</taxon>
        <taxon>Oscillatoriophycideae</taxon>
        <taxon>Chroococcales</taxon>
        <taxon>Aphanothecaceae</taxon>
        <taxon>Rippkaea</taxon>
        <taxon>Rippkaea orientalis</taxon>
    </lineage>
</organism>
<dbReference type="AlphaFoldDB" id="B7K317"/>
<reference evidence="2" key="1">
    <citation type="journal article" date="2011" name="MBio">
        <title>Novel metabolic attributes of the genus Cyanothece, comprising a group of unicellular nitrogen-fixing Cyanobacteria.</title>
        <authorList>
            <person name="Bandyopadhyay A."/>
            <person name="Elvitigala T."/>
            <person name="Welsh E."/>
            <person name="Stockel J."/>
            <person name="Liberton M."/>
            <person name="Min H."/>
            <person name="Sherman L.A."/>
            <person name="Pakrasi H.B."/>
        </authorList>
    </citation>
    <scope>NUCLEOTIDE SEQUENCE [LARGE SCALE GENOMIC DNA]</scope>
    <source>
        <strain evidence="2">PCC 8801</strain>
    </source>
</reference>
<gene>
    <name evidence="1" type="ordered locus">PCC8801_3768</name>
</gene>
<dbReference type="Proteomes" id="UP000008204">
    <property type="component" value="Chromosome"/>
</dbReference>